<dbReference type="InterPro" id="IPR045054">
    <property type="entry name" value="P4HA-like"/>
</dbReference>
<dbReference type="InterPro" id="IPR006620">
    <property type="entry name" value="Pro_4_hyd_alph"/>
</dbReference>
<dbReference type="FunFam" id="2.60.120.620:FF:000045">
    <property type="entry name" value="Uncharacterized protein"/>
    <property type="match status" value="1"/>
</dbReference>
<comment type="caution">
    <text evidence="7">The sequence shown here is derived from an EMBL/GenBank/DDBJ whole genome shotgun (WGS) entry which is preliminary data.</text>
</comment>
<evidence type="ECO:0000256" key="4">
    <source>
        <dbReference type="ARBA" id="ARBA00023002"/>
    </source>
</evidence>
<dbReference type="Proteomes" id="UP000452235">
    <property type="component" value="Unassembled WGS sequence"/>
</dbReference>
<organism evidence="7 8">
    <name type="scientific">Aspergillus terreus</name>
    <dbReference type="NCBI Taxonomy" id="33178"/>
    <lineage>
        <taxon>Eukaryota</taxon>
        <taxon>Fungi</taxon>
        <taxon>Dikarya</taxon>
        <taxon>Ascomycota</taxon>
        <taxon>Pezizomycotina</taxon>
        <taxon>Eurotiomycetes</taxon>
        <taxon>Eurotiomycetidae</taxon>
        <taxon>Eurotiales</taxon>
        <taxon>Aspergillaceae</taxon>
        <taxon>Aspergillus</taxon>
        <taxon>Aspergillus subgen. Circumdati</taxon>
    </lineage>
</organism>
<name>A0A5M3Z1E0_ASPTE</name>
<dbReference type="InterPro" id="IPR044862">
    <property type="entry name" value="Pro_4_hyd_alph_FE2OG_OXY"/>
</dbReference>
<feature type="domain" description="Fe2OG dioxygenase" evidence="6">
    <location>
        <begin position="143"/>
        <end position="272"/>
    </location>
</feature>
<evidence type="ECO:0000313" key="8">
    <source>
        <dbReference type="Proteomes" id="UP000452235"/>
    </source>
</evidence>
<dbReference type="GO" id="GO:0031418">
    <property type="term" value="F:L-ascorbic acid binding"/>
    <property type="evidence" value="ECO:0007669"/>
    <property type="project" value="InterPro"/>
</dbReference>
<dbReference type="GO" id="GO:0005506">
    <property type="term" value="F:iron ion binding"/>
    <property type="evidence" value="ECO:0007669"/>
    <property type="project" value="InterPro"/>
</dbReference>
<protein>
    <submittedName>
        <fullName evidence="7">Oxidoreductase-domain-containing protein</fullName>
    </submittedName>
</protein>
<dbReference type="EMBL" id="BLJY01000005">
    <property type="protein sequence ID" value="GFF16202.1"/>
    <property type="molecule type" value="Genomic_DNA"/>
</dbReference>
<comment type="cofactor">
    <cofactor evidence="1">
        <name>L-ascorbate</name>
        <dbReference type="ChEBI" id="CHEBI:38290"/>
    </cofactor>
</comment>
<dbReference type="SMART" id="SM00702">
    <property type="entry name" value="P4Hc"/>
    <property type="match status" value="1"/>
</dbReference>
<dbReference type="GO" id="GO:0005783">
    <property type="term" value="C:endoplasmic reticulum"/>
    <property type="evidence" value="ECO:0007669"/>
    <property type="project" value="TreeGrafter"/>
</dbReference>
<keyword evidence="2" id="KW-0479">Metal-binding</keyword>
<dbReference type="AlphaFoldDB" id="A0A5M3Z1E0"/>
<evidence type="ECO:0000256" key="2">
    <source>
        <dbReference type="ARBA" id="ARBA00022723"/>
    </source>
</evidence>
<dbReference type="VEuPathDB" id="FungiDB:ATEG_05328"/>
<gene>
    <name evidence="7" type="ORF">ATEIFO6365_0005039200</name>
</gene>
<dbReference type="PANTHER" id="PTHR10869:SF241">
    <property type="entry name" value="FE2OG DIOXYGENASE DOMAIN-CONTAINING PROTEIN"/>
    <property type="match status" value="1"/>
</dbReference>
<evidence type="ECO:0000256" key="5">
    <source>
        <dbReference type="ARBA" id="ARBA00023004"/>
    </source>
</evidence>
<keyword evidence="5" id="KW-0408">Iron</keyword>
<proteinExistence type="predicted"/>
<dbReference type="OrthoDB" id="69177at2759"/>
<dbReference type="Pfam" id="PF13640">
    <property type="entry name" value="2OG-FeII_Oxy_3"/>
    <property type="match status" value="1"/>
</dbReference>
<dbReference type="PANTHER" id="PTHR10869">
    <property type="entry name" value="PROLYL 4-HYDROXYLASE ALPHA SUBUNIT"/>
    <property type="match status" value="1"/>
</dbReference>
<keyword evidence="8" id="KW-1185">Reference proteome</keyword>
<dbReference type="PROSITE" id="PS51471">
    <property type="entry name" value="FE2OG_OXY"/>
    <property type="match status" value="1"/>
</dbReference>
<dbReference type="Gene3D" id="2.60.120.620">
    <property type="entry name" value="q2cbj1_9rhob like domain"/>
    <property type="match status" value="1"/>
</dbReference>
<sequence>MASPPEDFLPAQSPNGATSHRIDFVTSSPPLPEYKNLSAIIIDNVLTAPECKELIRLAELSTLDTESSTPTWTRATINGGNGKQILATDERNCGRIIYDTRTLADKLLARLLPFLQEHGIDRIENAPLVTGLAGRNKTYRLTQLNERLRFLRYEGGEYFRPHCDAHYTTPDGREKSFYTIHLYLSGEGYQDAEELRQAEMRVGEQGDVNLDVEGALLGGATSFMPRFEEQERQLRVFPKTGSVLVFQQKNLLHGGDPVFRGTKYTMRTDVMYQQE</sequence>
<dbReference type="InterPro" id="IPR005123">
    <property type="entry name" value="Oxoglu/Fe-dep_dioxygenase_dom"/>
</dbReference>
<accession>A0A5M3Z1E0</accession>
<evidence type="ECO:0000259" key="6">
    <source>
        <dbReference type="PROSITE" id="PS51471"/>
    </source>
</evidence>
<dbReference type="GO" id="GO:0004656">
    <property type="term" value="F:procollagen-proline 4-dioxygenase activity"/>
    <property type="evidence" value="ECO:0007669"/>
    <property type="project" value="TreeGrafter"/>
</dbReference>
<evidence type="ECO:0000256" key="1">
    <source>
        <dbReference type="ARBA" id="ARBA00001961"/>
    </source>
</evidence>
<evidence type="ECO:0000256" key="3">
    <source>
        <dbReference type="ARBA" id="ARBA00022964"/>
    </source>
</evidence>
<keyword evidence="3" id="KW-0223">Dioxygenase</keyword>
<evidence type="ECO:0000313" key="7">
    <source>
        <dbReference type="EMBL" id="GFF16202.1"/>
    </source>
</evidence>
<keyword evidence="4" id="KW-0560">Oxidoreductase</keyword>
<reference evidence="7 8" key="1">
    <citation type="submission" date="2020-01" db="EMBL/GenBank/DDBJ databases">
        <title>Aspergillus terreus IFO 6365 whole genome shotgun sequence.</title>
        <authorList>
            <person name="Kanamasa S."/>
            <person name="Takahashi H."/>
        </authorList>
    </citation>
    <scope>NUCLEOTIDE SEQUENCE [LARGE SCALE GENOMIC DNA]</scope>
    <source>
        <strain evidence="7 8">IFO 6365</strain>
    </source>
</reference>